<sequence length="68" mass="7682">MSEKKRKRFIAGAVCPECQAMDTLMLFLRDNVEHVECVECGFSKSQADDDVSQATRKDENVIGVFKPE</sequence>
<protein>
    <recommendedName>
        <fullName evidence="3">DNA-binding protein</fullName>
    </recommendedName>
</protein>
<proteinExistence type="predicted"/>
<keyword evidence="2" id="KW-1185">Reference proteome</keyword>
<accession>A0A2S2DYY0</accession>
<dbReference type="InterPro" id="IPR012658">
    <property type="entry name" value="YheV"/>
</dbReference>
<gene>
    <name evidence="1" type="ORF">HMF8227_00097</name>
</gene>
<dbReference type="OrthoDB" id="5881059at2"/>
<evidence type="ECO:0008006" key="3">
    <source>
        <dbReference type="Google" id="ProtNLM"/>
    </source>
</evidence>
<dbReference type="Pfam" id="PF09526">
    <property type="entry name" value="DUF2387"/>
    <property type="match status" value="1"/>
</dbReference>
<dbReference type="EMBL" id="CP029347">
    <property type="protein sequence ID" value="AWL10605.1"/>
    <property type="molecule type" value="Genomic_DNA"/>
</dbReference>
<reference evidence="1 2" key="1">
    <citation type="submission" date="2018-05" db="EMBL/GenBank/DDBJ databases">
        <title>Salinimonas sp. HMF8227 Genome sequencing and assembly.</title>
        <authorList>
            <person name="Kang H."/>
            <person name="Kang J."/>
            <person name="Cha I."/>
            <person name="Kim H."/>
            <person name="Joh K."/>
        </authorList>
    </citation>
    <scope>NUCLEOTIDE SEQUENCE [LARGE SCALE GENOMIC DNA]</scope>
    <source>
        <strain evidence="1 2">HMF8227</strain>
    </source>
</reference>
<name>A0A2S2DYY0_9ALTE</name>
<evidence type="ECO:0000313" key="1">
    <source>
        <dbReference type="EMBL" id="AWL10605.1"/>
    </source>
</evidence>
<dbReference type="RefSeq" id="WP_109340966.1">
    <property type="nucleotide sequence ID" value="NZ_CP029347.1"/>
</dbReference>
<dbReference type="AlphaFoldDB" id="A0A2S2DYY0"/>
<dbReference type="KEGG" id="salh:HMF8227_00097"/>
<dbReference type="NCBIfam" id="TIGR02443">
    <property type="entry name" value="YheV family putative zinc ribbon protein"/>
    <property type="match status" value="1"/>
</dbReference>
<dbReference type="Proteomes" id="UP000245728">
    <property type="component" value="Chromosome"/>
</dbReference>
<evidence type="ECO:0000313" key="2">
    <source>
        <dbReference type="Proteomes" id="UP000245728"/>
    </source>
</evidence>
<organism evidence="1 2">
    <name type="scientific">Saliniradius amylolyticus</name>
    <dbReference type="NCBI Taxonomy" id="2183582"/>
    <lineage>
        <taxon>Bacteria</taxon>
        <taxon>Pseudomonadati</taxon>
        <taxon>Pseudomonadota</taxon>
        <taxon>Gammaproteobacteria</taxon>
        <taxon>Alteromonadales</taxon>
        <taxon>Alteromonadaceae</taxon>
        <taxon>Saliniradius</taxon>
    </lineage>
</organism>